<feature type="domain" description="Tubby C-terminal" evidence="3">
    <location>
        <begin position="94"/>
        <end position="371"/>
    </location>
</feature>
<dbReference type="InterPro" id="IPR025659">
    <property type="entry name" value="Tubby-like_C"/>
</dbReference>
<gene>
    <name evidence="6 7" type="primary">LOC101501226</name>
</gene>
<feature type="domain" description="F-box" evidence="4">
    <location>
        <begin position="33"/>
        <end position="76"/>
    </location>
</feature>
<dbReference type="InterPro" id="IPR036047">
    <property type="entry name" value="F-box-like_dom_sf"/>
</dbReference>
<feature type="compositionally biased region" description="Low complexity" evidence="2">
    <location>
        <begin position="250"/>
        <end position="260"/>
    </location>
</feature>
<dbReference type="Pfam" id="PF12937">
    <property type="entry name" value="F-box-like"/>
    <property type="match status" value="1"/>
</dbReference>
<dbReference type="RefSeq" id="XP_027192405.1">
    <property type="nucleotide sequence ID" value="XM_027336604.1"/>
</dbReference>
<accession>A0A3Q7YGK6</accession>
<dbReference type="Gene3D" id="1.20.1280.50">
    <property type="match status" value="1"/>
</dbReference>
<dbReference type="PRINTS" id="PR01573">
    <property type="entry name" value="SUPERTUBBY"/>
</dbReference>
<dbReference type="PANTHER" id="PTHR16517">
    <property type="entry name" value="TUBBY-RELATED"/>
    <property type="match status" value="1"/>
</dbReference>
<dbReference type="Proteomes" id="UP000087171">
    <property type="component" value="Chromosome Ca7"/>
</dbReference>
<evidence type="ECO:0000259" key="3">
    <source>
        <dbReference type="Pfam" id="PF01167"/>
    </source>
</evidence>
<evidence type="ECO:0000256" key="1">
    <source>
        <dbReference type="ARBA" id="ARBA00007129"/>
    </source>
</evidence>
<dbReference type="RefSeq" id="XP_027192404.1">
    <property type="nucleotide sequence ID" value="XM_027336603.1"/>
</dbReference>
<evidence type="ECO:0000259" key="4">
    <source>
        <dbReference type="Pfam" id="PF12937"/>
    </source>
</evidence>
<evidence type="ECO:0000256" key="2">
    <source>
        <dbReference type="SAM" id="MobiDB-lite"/>
    </source>
</evidence>
<dbReference type="GeneID" id="101501226"/>
<protein>
    <submittedName>
        <fullName evidence="6 7">Tubby-like F-box protein 5</fullName>
    </submittedName>
</protein>
<proteinExistence type="inferred from homology"/>
<evidence type="ECO:0000313" key="6">
    <source>
        <dbReference type="RefSeq" id="XP_027192404.1"/>
    </source>
</evidence>
<feature type="region of interest" description="Disordered" evidence="2">
    <location>
        <begin position="246"/>
        <end position="268"/>
    </location>
</feature>
<dbReference type="CDD" id="cd22153">
    <property type="entry name" value="F-box_AtTLP-like"/>
    <property type="match status" value="1"/>
</dbReference>
<dbReference type="PaxDb" id="3827-XP_004508808.1"/>
<sequence length="377" mass="42357">MALKSMCKHWLCLPKSHVGEDVTPIEPFQQGQWASLPPELLLDIIQRVEKSETSWPARTAVVSCASVCKSWRAITKEIIKTPQQCGKITFPISLKQPAPRDYQIPCFIKTKRETSTFLLYLGLVPTRNQRCKLLLAARKTRRATGTDIVISLAADDFSQSSKNYVGKLTSNFWENKFTIYDTHSPYDTAIQPNCQGARFNSKQVSLRAQACCCLISTILYDRNTRTTRRPIRMSCFMSSIPGSAIDKDGTAPTPTSLPPALKRKSPMTDSYSNSVSELPGLSECSVTPLVLLSRPHKWCQPQQCWANDRITVNSVNNFQLVASMDLSRNVFPEEKDRVILQFGMISTNTFIMDYSYPLSAFQAFAICLSSFVAKPIR</sequence>
<dbReference type="KEGG" id="cam:101501226"/>
<dbReference type="AlphaFoldDB" id="A0A3Q7YGK6"/>
<keyword evidence="5" id="KW-1185">Reference proteome</keyword>
<dbReference type="Gene3D" id="3.20.90.10">
    <property type="entry name" value="Tubby Protein, Chain A"/>
    <property type="match status" value="1"/>
</dbReference>
<dbReference type="InterPro" id="IPR000007">
    <property type="entry name" value="Tubby_C"/>
</dbReference>
<dbReference type="InterPro" id="IPR001810">
    <property type="entry name" value="F-box_dom"/>
</dbReference>
<dbReference type="Pfam" id="PF01167">
    <property type="entry name" value="Tub"/>
    <property type="match status" value="1"/>
</dbReference>
<dbReference type="SUPFAM" id="SSF81383">
    <property type="entry name" value="F-box domain"/>
    <property type="match status" value="1"/>
</dbReference>
<reference evidence="6 7" key="2">
    <citation type="submission" date="2025-04" db="UniProtKB">
        <authorList>
            <consortium name="RefSeq"/>
        </authorList>
    </citation>
    <scope>IDENTIFICATION</scope>
    <source>
        <tissue evidence="6 7">Etiolated seedlings</tissue>
    </source>
</reference>
<dbReference type="PANTHER" id="PTHR16517:SF142">
    <property type="entry name" value="TRANSCRIPTION FACTOR TUBBY FAMILY-RELATED"/>
    <property type="match status" value="1"/>
</dbReference>
<organism evidence="5 7">
    <name type="scientific">Cicer arietinum</name>
    <name type="common">Chickpea</name>
    <name type="synonym">Garbanzo</name>
    <dbReference type="NCBI Taxonomy" id="3827"/>
    <lineage>
        <taxon>Eukaryota</taxon>
        <taxon>Viridiplantae</taxon>
        <taxon>Streptophyta</taxon>
        <taxon>Embryophyta</taxon>
        <taxon>Tracheophyta</taxon>
        <taxon>Spermatophyta</taxon>
        <taxon>Magnoliopsida</taxon>
        <taxon>eudicotyledons</taxon>
        <taxon>Gunneridae</taxon>
        <taxon>Pentapetalae</taxon>
        <taxon>rosids</taxon>
        <taxon>fabids</taxon>
        <taxon>Fabales</taxon>
        <taxon>Fabaceae</taxon>
        <taxon>Papilionoideae</taxon>
        <taxon>50 kb inversion clade</taxon>
        <taxon>NPAAA clade</taxon>
        <taxon>Hologalegina</taxon>
        <taxon>IRL clade</taxon>
        <taxon>Cicereae</taxon>
        <taxon>Cicer</taxon>
    </lineage>
</organism>
<comment type="similarity">
    <text evidence="1">Belongs to the TUB family.</text>
</comment>
<name>A0A3Q7YGK6_CICAR</name>
<dbReference type="STRING" id="3827.A0A3Q7YGK6"/>
<dbReference type="SUPFAM" id="SSF54518">
    <property type="entry name" value="Tubby C-terminal domain-like"/>
    <property type="match status" value="1"/>
</dbReference>
<reference evidence="5" key="1">
    <citation type="journal article" date="2013" name="Nat. Biotechnol.">
        <title>Draft genome sequence of chickpea (Cicer arietinum) provides a resource for trait improvement.</title>
        <authorList>
            <person name="Varshney R.K."/>
            <person name="Song C."/>
            <person name="Saxena R.K."/>
            <person name="Azam S."/>
            <person name="Yu S."/>
            <person name="Sharpe A.G."/>
            <person name="Cannon S."/>
            <person name="Baek J."/>
            <person name="Rosen B.D."/>
            <person name="Tar'an B."/>
            <person name="Millan T."/>
            <person name="Zhang X."/>
            <person name="Ramsay L.D."/>
            <person name="Iwata A."/>
            <person name="Wang Y."/>
            <person name="Nelson W."/>
            <person name="Farmer A.D."/>
            <person name="Gaur P.M."/>
            <person name="Soderlund C."/>
            <person name="Penmetsa R.V."/>
            <person name="Xu C."/>
            <person name="Bharti A.K."/>
            <person name="He W."/>
            <person name="Winter P."/>
            <person name="Zhao S."/>
            <person name="Hane J.K."/>
            <person name="Carrasquilla-Garcia N."/>
            <person name="Condie J.A."/>
            <person name="Upadhyaya H.D."/>
            <person name="Luo M.C."/>
            <person name="Thudi M."/>
            <person name="Gowda C.L."/>
            <person name="Singh N.P."/>
            <person name="Lichtenzveig J."/>
            <person name="Gali K.K."/>
            <person name="Rubio J."/>
            <person name="Nadarajan N."/>
            <person name="Dolezel J."/>
            <person name="Bansal K.C."/>
            <person name="Xu X."/>
            <person name="Edwards D."/>
            <person name="Zhang G."/>
            <person name="Kahl G."/>
            <person name="Gil J."/>
            <person name="Singh K.B."/>
            <person name="Datta S.K."/>
            <person name="Jackson S.A."/>
            <person name="Wang J."/>
            <person name="Cook D.R."/>
        </authorList>
    </citation>
    <scope>NUCLEOTIDE SEQUENCE [LARGE SCALE GENOMIC DNA]</scope>
    <source>
        <strain evidence="5">cv. CDC Frontier</strain>
    </source>
</reference>
<evidence type="ECO:0000313" key="7">
    <source>
        <dbReference type="RefSeq" id="XP_027192405.1"/>
    </source>
</evidence>
<dbReference type="OrthoDB" id="8775810at2759"/>
<evidence type="ECO:0000313" key="5">
    <source>
        <dbReference type="Proteomes" id="UP000087171"/>
    </source>
</evidence>